<evidence type="ECO:0000313" key="2">
    <source>
        <dbReference type="EMBL" id="SCV69679.1"/>
    </source>
</evidence>
<feature type="chain" id="PRO_5012601956" evidence="1">
    <location>
        <begin position="28"/>
        <end position="155"/>
    </location>
</feature>
<dbReference type="AlphaFoldDB" id="A0A238FA92"/>
<name>A0A238FA92_9BASI</name>
<protein>
    <submittedName>
        <fullName evidence="2">BQ2448_1073 protein</fullName>
    </submittedName>
</protein>
<proteinExistence type="predicted"/>
<gene>
    <name evidence="2" type="ORF">BQ2448_1073</name>
</gene>
<keyword evidence="1" id="KW-0732">Signal</keyword>
<keyword evidence="3" id="KW-1185">Reference proteome</keyword>
<evidence type="ECO:0000313" key="3">
    <source>
        <dbReference type="Proteomes" id="UP000198372"/>
    </source>
</evidence>
<dbReference type="EMBL" id="FMSP01000005">
    <property type="protein sequence ID" value="SCV69679.1"/>
    <property type="molecule type" value="Genomic_DNA"/>
</dbReference>
<reference evidence="3" key="1">
    <citation type="submission" date="2016-09" db="EMBL/GenBank/DDBJ databases">
        <authorList>
            <person name="Jeantristanb JTB J.-T."/>
            <person name="Ricardo R."/>
        </authorList>
    </citation>
    <scope>NUCLEOTIDE SEQUENCE [LARGE SCALE GENOMIC DNA]</scope>
</reference>
<dbReference type="Proteomes" id="UP000198372">
    <property type="component" value="Unassembled WGS sequence"/>
</dbReference>
<accession>A0A238FA92</accession>
<sequence length="155" mass="17407">MLFKLPAALAMALLTLGASSLPRTVESSLEPRQVFNQNRGVAIKPEDGARILANDAFETQFNPIMVGEHSSTLDIRIYLVIPKLNHNVRLATNLMSEQNAPIKQNFIFRRPSNLDVTRNTEISGRIEFHERQGGNFPIANGQYFVSRIKNVTFVL</sequence>
<evidence type="ECO:0000256" key="1">
    <source>
        <dbReference type="SAM" id="SignalP"/>
    </source>
</evidence>
<feature type="signal peptide" evidence="1">
    <location>
        <begin position="1"/>
        <end position="27"/>
    </location>
</feature>
<organism evidence="2 3">
    <name type="scientific">Microbotryum intermedium</name>
    <dbReference type="NCBI Taxonomy" id="269621"/>
    <lineage>
        <taxon>Eukaryota</taxon>
        <taxon>Fungi</taxon>
        <taxon>Dikarya</taxon>
        <taxon>Basidiomycota</taxon>
        <taxon>Pucciniomycotina</taxon>
        <taxon>Microbotryomycetes</taxon>
        <taxon>Microbotryales</taxon>
        <taxon>Microbotryaceae</taxon>
        <taxon>Microbotryum</taxon>
    </lineage>
</organism>